<accession>A0A0J7MRH1</accession>
<dbReference type="STRING" id="67767.A0A0J7MRH1"/>
<keyword evidence="1" id="KW-0378">Hydrolase</keyword>
<dbReference type="CDD" id="cd00303">
    <property type="entry name" value="retropepsin_like"/>
    <property type="match status" value="1"/>
</dbReference>
<keyword evidence="5" id="KW-1185">Reference proteome</keyword>
<dbReference type="GO" id="GO:0006508">
    <property type="term" value="P:proteolysis"/>
    <property type="evidence" value="ECO:0007669"/>
    <property type="project" value="InterPro"/>
</dbReference>
<evidence type="ECO:0000313" key="4">
    <source>
        <dbReference type="EMBL" id="KMQ83105.1"/>
    </source>
</evidence>
<dbReference type="SUPFAM" id="SSF50630">
    <property type="entry name" value="Acid proteases"/>
    <property type="match status" value="1"/>
</dbReference>
<evidence type="ECO:0000256" key="2">
    <source>
        <dbReference type="SAM" id="MobiDB-lite"/>
    </source>
</evidence>
<dbReference type="PaxDb" id="67767-A0A0J7MRH1"/>
<protein>
    <recommendedName>
        <fullName evidence="3">Peptidase A2 domain-containing protein</fullName>
    </recommendedName>
</protein>
<feature type="domain" description="Peptidase A2" evidence="3">
    <location>
        <begin position="48"/>
        <end position="85"/>
    </location>
</feature>
<dbReference type="GO" id="GO:0004190">
    <property type="term" value="F:aspartic-type endopeptidase activity"/>
    <property type="evidence" value="ECO:0007669"/>
    <property type="project" value="InterPro"/>
</dbReference>
<evidence type="ECO:0000259" key="3">
    <source>
        <dbReference type="PROSITE" id="PS50175"/>
    </source>
</evidence>
<dbReference type="PANTHER" id="PTHR47331">
    <property type="entry name" value="PHD-TYPE DOMAIN-CONTAINING PROTEIN"/>
    <property type="match status" value="1"/>
</dbReference>
<dbReference type="AlphaFoldDB" id="A0A0J7MRH1"/>
<feature type="region of interest" description="Disordered" evidence="2">
    <location>
        <begin position="332"/>
        <end position="351"/>
    </location>
</feature>
<dbReference type="PROSITE" id="PS50175">
    <property type="entry name" value="ASP_PROT_RETROV"/>
    <property type="match status" value="1"/>
</dbReference>
<organism evidence="4 5">
    <name type="scientific">Lasius niger</name>
    <name type="common">Black garden ant</name>
    <dbReference type="NCBI Taxonomy" id="67767"/>
    <lineage>
        <taxon>Eukaryota</taxon>
        <taxon>Metazoa</taxon>
        <taxon>Ecdysozoa</taxon>
        <taxon>Arthropoda</taxon>
        <taxon>Hexapoda</taxon>
        <taxon>Insecta</taxon>
        <taxon>Pterygota</taxon>
        <taxon>Neoptera</taxon>
        <taxon>Endopterygota</taxon>
        <taxon>Hymenoptera</taxon>
        <taxon>Apocrita</taxon>
        <taxon>Aculeata</taxon>
        <taxon>Formicoidea</taxon>
        <taxon>Formicidae</taxon>
        <taxon>Formicinae</taxon>
        <taxon>Lasius</taxon>
        <taxon>Lasius</taxon>
    </lineage>
</organism>
<dbReference type="PANTHER" id="PTHR47331:SF5">
    <property type="entry name" value="RIBONUCLEASE H"/>
    <property type="match status" value="1"/>
</dbReference>
<dbReference type="Proteomes" id="UP000036403">
    <property type="component" value="Unassembled WGS sequence"/>
</dbReference>
<sequence length="351" mass="39033">MLHEAYVPPKQDEVSALSAVRKVDERTATLLAIARVIVTDRHGDPHTIRALIDQGSEVSIISEALVQRLRLRRSHSTVSISGIGGASTGATRGKVSLSLSSKITNAAFSAVAYILPRLSAYQGSTARNETAWPHLHGLPLADPQYMEEDLIELLLGVEVCSIILEDGLRKGGPRAPIAQKTSLGWILSGGCGGTSSDKIRSSHQCTADHELVDLVRRFWEQEKQPTASTVLTPDEEKCEEFFVRTHKRTTSGRYVVRLPFSTTPATLAETRRSAERLLSAMERKCEQDSRFGNLYRSFMQEYEDLKHMEPVINRNRNDNGQRCFLPHHGVRSEHCPARHRDSATTTAEDVR</sequence>
<evidence type="ECO:0000256" key="1">
    <source>
        <dbReference type="ARBA" id="ARBA00022801"/>
    </source>
</evidence>
<comment type="caution">
    <text evidence="4">The sequence shown here is derived from an EMBL/GenBank/DDBJ whole genome shotgun (WGS) entry which is preliminary data.</text>
</comment>
<dbReference type="OrthoDB" id="5920040at2759"/>
<dbReference type="InterPro" id="IPR001995">
    <property type="entry name" value="Peptidase_A2_cat"/>
</dbReference>
<proteinExistence type="predicted"/>
<dbReference type="InterPro" id="IPR021109">
    <property type="entry name" value="Peptidase_aspartic_dom_sf"/>
</dbReference>
<reference evidence="4 5" key="1">
    <citation type="submission" date="2015-04" db="EMBL/GenBank/DDBJ databases">
        <title>Lasius niger genome sequencing.</title>
        <authorList>
            <person name="Konorov E.A."/>
            <person name="Nikitin M.A."/>
            <person name="Kirill M.V."/>
            <person name="Chang P."/>
        </authorList>
    </citation>
    <scope>NUCLEOTIDE SEQUENCE [LARGE SCALE GENOMIC DNA]</scope>
    <source>
        <tissue evidence="4">Whole</tissue>
    </source>
</reference>
<dbReference type="Pfam" id="PF13650">
    <property type="entry name" value="Asp_protease_2"/>
    <property type="match status" value="1"/>
</dbReference>
<name>A0A0J7MRH1_LASNI</name>
<evidence type="ECO:0000313" key="5">
    <source>
        <dbReference type="Proteomes" id="UP000036403"/>
    </source>
</evidence>
<gene>
    <name evidence="4" type="ORF">RF55_20912</name>
</gene>
<dbReference type="Gene3D" id="2.40.70.10">
    <property type="entry name" value="Acid Proteases"/>
    <property type="match status" value="1"/>
</dbReference>
<dbReference type="EMBL" id="LBMM01021311">
    <property type="protein sequence ID" value="KMQ83105.1"/>
    <property type="molecule type" value="Genomic_DNA"/>
</dbReference>